<organism evidence="6 7">
    <name type="scientific">Nocardia uniformis</name>
    <dbReference type="NCBI Taxonomy" id="53432"/>
    <lineage>
        <taxon>Bacteria</taxon>
        <taxon>Bacillati</taxon>
        <taxon>Actinomycetota</taxon>
        <taxon>Actinomycetes</taxon>
        <taxon>Mycobacteriales</taxon>
        <taxon>Nocardiaceae</taxon>
        <taxon>Nocardia</taxon>
    </lineage>
</organism>
<reference evidence="6 7" key="1">
    <citation type="submission" date="2020-05" db="EMBL/GenBank/DDBJ databases">
        <title>MicrobeNet Type strains.</title>
        <authorList>
            <person name="Nicholson A.C."/>
        </authorList>
    </citation>
    <scope>NUCLEOTIDE SEQUENCE [LARGE SCALE GENOMIC DNA]</scope>
    <source>
        <strain evidence="6 7">JCM 3224</strain>
    </source>
</reference>
<dbReference type="PRINTS" id="PR00455">
    <property type="entry name" value="HTHTETR"/>
</dbReference>
<evidence type="ECO:0000259" key="5">
    <source>
        <dbReference type="PROSITE" id="PS50977"/>
    </source>
</evidence>
<dbReference type="GO" id="GO:0003700">
    <property type="term" value="F:DNA-binding transcription factor activity"/>
    <property type="evidence" value="ECO:0007669"/>
    <property type="project" value="TreeGrafter"/>
</dbReference>
<dbReference type="PANTHER" id="PTHR30055">
    <property type="entry name" value="HTH-TYPE TRANSCRIPTIONAL REGULATOR RUTR"/>
    <property type="match status" value="1"/>
</dbReference>
<accession>A0A849CDF5</accession>
<keyword evidence="2 4" id="KW-0238">DNA-binding</keyword>
<evidence type="ECO:0000256" key="3">
    <source>
        <dbReference type="ARBA" id="ARBA00023163"/>
    </source>
</evidence>
<gene>
    <name evidence="6" type="ORF">HLB23_25490</name>
</gene>
<feature type="domain" description="HTH tetR-type" evidence="5">
    <location>
        <begin position="12"/>
        <end position="72"/>
    </location>
</feature>
<dbReference type="PANTHER" id="PTHR30055:SF234">
    <property type="entry name" value="HTH-TYPE TRANSCRIPTIONAL REGULATOR BETI"/>
    <property type="match status" value="1"/>
</dbReference>
<evidence type="ECO:0000256" key="2">
    <source>
        <dbReference type="ARBA" id="ARBA00023125"/>
    </source>
</evidence>
<keyword evidence="7" id="KW-1185">Reference proteome</keyword>
<dbReference type="Gene3D" id="1.10.10.60">
    <property type="entry name" value="Homeodomain-like"/>
    <property type="match status" value="1"/>
</dbReference>
<dbReference type="EMBL" id="JABELX010000009">
    <property type="protein sequence ID" value="NNH73169.1"/>
    <property type="molecule type" value="Genomic_DNA"/>
</dbReference>
<dbReference type="RefSeq" id="WP_067527839.1">
    <property type="nucleotide sequence ID" value="NZ_JABELX010000009.1"/>
</dbReference>
<sequence length="198" mass="22062">MSREDEIDPRKLRSRARLLDAATTLLISGGVQAVTVDAVTKLSKVARTTLYRHFDTSVDLLAATFERLVPQVDPVPTAGPLRERLIELITRQAALIDEAPLQLTTLAWMAMSTPESTGDAPQTFTSLRDRVIEQYREPFDELLDTDEAHAALGDYDTNFALAQLIGPIVFAKLTGLRTFTRDDCAHLVDDFLHARRVE</sequence>
<dbReference type="Pfam" id="PF00440">
    <property type="entry name" value="TetR_N"/>
    <property type="match status" value="1"/>
</dbReference>
<dbReference type="AlphaFoldDB" id="A0A849CDF5"/>
<proteinExistence type="predicted"/>
<evidence type="ECO:0000256" key="1">
    <source>
        <dbReference type="ARBA" id="ARBA00023015"/>
    </source>
</evidence>
<feature type="DNA-binding region" description="H-T-H motif" evidence="4">
    <location>
        <begin position="35"/>
        <end position="54"/>
    </location>
</feature>
<name>A0A849CDF5_9NOCA</name>
<dbReference type="GO" id="GO:0000976">
    <property type="term" value="F:transcription cis-regulatory region binding"/>
    <property type="evidence" value="ECO:0007669"/>
    <property type="project" value="TreeGrafter"/>
</dbReference>
<keyword evidence="1" id="KW-0805">Transcription regulation</keyword>
<dbReference type="Gene3D" id="1.10.357.10">
    <property type="entry name" value="Tetracycline Repressor, domain 2"/>
    <property type="match status" value="1"/>
</dbReference>
<dbReference type="SUPFAM" id="SSF46689">
    <property type="entry name" value="Homeodomain-like"/>
    <property type="match status" value="1"/>
</dbReference>
<evidence type="ECO:0000256" key="4">
    <source>
        <dbReference type="PROSITE-ProRule" id="PRU00335"/>
    </source>
</evidence>
<dbReference type="PROSITE" id="PS50977">
    <property type="entry name" value="HTH_TETR_2"/>
    <property type="match status" value="1"/>
</dbReference>
<dbReference type="InterPro" id="IPR001647">
    <property type="entry name" value="HTH_TetR"/>
</dbReference>
<evidence type="ECO:0000313" key="7">
    <source>
        <dbReference type="Proteomes" id="UP000586827"/>
    </source>
</evidence>
<keyword evidence="3" id="KW-0804">Transcription</keyword>
<evidence type="ECO:0000313" key="6">
    <source>
        <dbReference type="EMBL" id="NNH73169.1"/>
    </source>
</evidence>
<dbReference type="InterPro" id="IPR036271">
    <property type="entry name" value="Tet_transcr_reg_TetR-rel_C_sf"/>
</dbReference>
<dbReference type="SUPFAM" id="SSF48498">
    <property type="entry name" value="Tetracyclin repressor-like, C-terminal domain"/>
    <property type="match status" value="1"/>
</dbReference>
<dbReference type="InterPro" id="IPR009057">
    <property type="entry name" value="Homeodomain-like_sf"/>
</dbReference>
<dbReference type="InterPro" id="IPR050109">
    <property type="entry name" value="HTH-type_TetR-like_transc_reg"/>
</dbReference>
<dbReference type="Proteomes" id="UP000586827">
    <property type="component" value="Unassembled WGS sequence"/>
</dbReference>
<comment type="caution">
    <text evidence="6">The sequence shown here is derived from an EMBL/GenBank/DDBJ whole genome shotgun (WGS) entry which is preliminary data.</text>
</comment>
<protein>
    <submittedName>
        <fullName evidence="6">TetR/AcrR family transcriptional regulator</fullName>
    </submittedName>
</protein>